<comment type="caution">
    <text evidence="1">The sequence shown here is derived from an EMBL/GenBank/DDBJ whole genome shotgun (WGS) entry which is preliminary data.</text>
</comment>
<dbReference type="InterPro" id="IPR007739">
    <property type="entry name" value="RgpF"/>
</dbReference>
<organism evidence="1 2">
    <name type="scientific">Candidatus Limenecus avicola</name>
    <dbReference type="NCBI Taxonomy" id="2840847"/>
    <lineage>
        <taxon>Bacteria</taxon>
        <taxon>Bacillati</taxon>
        <taxon>Bacillota</taxon>
        <taxon>Clostridia</taxon>
        <taxon>Eubacteriales</taxon>
        <taxon>Clostridiaceae</taxon>
        <taxon>Clostridiaceae incertae sedis</taxon>
        <taxon>Candidatus Limenecus</taxon>
    </lineage>
</organism>
<sequence>MKEDCKICVICHLYYQNLWPEIKNYLSNLTQFSNFDLYVTCNSSDQELFDDIQNSFNTSGKVNIDIIENLGADIYPFIYELNKINLDDYDIVFKLHTKHNVEYIKQKINNCLCGKNLWRDFMLTSILSEKNIPLVIKSFKENKKIGCIGFEPLLITISNKNKEYFYNKYVQELNLKKLKTYKFYGGTIFAIKAELLKCIQHKYYDTDFINNQNTKFPAICYAIEDLLGYIVEAQDHIFYDLHPIQGFIIKLFSHKSIAPYIIPIINKFFFKK</sequence>
<proteinExistence type="predicted"/>
<reference evidence="1" key="2">
    <citation type="journal article" date="2021" name="PeerJ">
        <title>Extensive microbial diversity within the chicken gut microbiome revealed by metagenomics and culture.</title>
        <authorList>
            <person name="Gilroy R."/>
            <person name="Ravi A."/>
            <person name="Getino M."/>
            <person name="Pursley I."/>
            <person name="Horton D.L."/>
            <person name="Alikhan N.F."/>
            <person name="Baker D."/>
            <person name="Gharbi K."/>
            <person name="Hall N."/>
            <person name="Watson M."/>
            <person name="Adriaenssens E.M."/>
            <person name="Foster-Nyarko E."/>
            <person name="Jarju S."/>
            <person name="Secka A."/>
            <person name="Antonio M."/>
            <person name="Oren A."/>
            <person name="Chaudhuri R.R."/>
            <person name="La Ragione R."/>
            <person name="Hildebrand F."/>
            <person name="Pallen M.J."/>
        </authorList>
    </citation>
    <scope>NUCLEOTIDE SEQUENCE</scope>
    <source>
        <strain evidence="1">CHK154-7741</strain>
    </source>
</reference>
<dbReference type="AlphaFoldDB" id="A0A9D1N0I3"/>
<dbReference type="Proteomes" id="UP000886748">
    <property type="component" value="Unassembled WGS sequence"/>
</dbReference>
<reference evidence="1" key="1">
    <citation type="submission" date="2020-10" db="EMBL/GenBank/DDBJ databases">
        <authorList>
            <person name="Gilroy R."/>
        </authorList>
    </citation>
    <scope>NUCLEOTIDE SEQUENCE</scope>
    <source>
        <strain evidence="1">CHK154-7741</strain>
    </source>
</reference>
<name>A0A9D1N0I3_9CLOT</name>
<accession>A0A9D1N0I3</accession>
<evidence type="ECO:0000313" key="1">
    <source>
        <dbReference type="EMBL" id="HIU92557.1"/>
    </source>
</evidence>
<gene>
    <name evidence="1" type="ORF">IAD26_05420</name>
</gene>
<dbReference type="Pfam" id="PF05045">
    <property type="entry name" value="RgpF"/>
    <property type="match status" value="1"/>
</dbReference>
<dbReference type="EMBL" id="DVOD01000040">
    <property type="protein sequence ID" value="HIU92557.1"/>
    <property type="molecule type" value="Genomic_DNA"/>
</dbReference>
<evidence type="ECO:0000313" key="2">
    <source>
        <dbReference type="Proteomes" id="UP000886748"/>
    </source>
</evidence>
<protein>
    <submittedName>
        <fullName evidence="1">Uncharacterized protein</fullName>
    </submittedName>
</protein>